<comment type="similarity">
    <text evidence="1">Belongs to the sulfur carrier protein TusA family.</text>
</comment>
<dbReference type="AlphaFoldDB" id="A0A1F6C709"/>
<dbReference type="Proteomes" id="UP000178606">
    <property type="component" value="Unassembled WGS sequence"/>
</dbReference>
<evidence type="ECO:0000313" key="3">
    <source>
        <dbReference type="EMBL" id="OGG44924.1"/>
    </source>
</evidence>
<name>A0A1F6C709_HANXR</name>
<comment type="caution">
    <text evidence="3">The sequence shown here is derived from an EMBL/GenBank/DDBJ whole genome shotgun (WGS) entry which is preliminary data.</text>
</comment>
<dbReference type="Gene3D" id="3.30.110.40">
    <property type="entry name" value="TusA-like domain"/>
    <property type="match status" value="1"/>
</dbReference>
<reference evidence="3 4" key="1">
    <citation type="journal article" date="2016" name="Nat. Commun.">
        <title>Thousands of microbial genomes shed light on interconnected biogeochemical processes in an aquifer system.</title>
        <authorList>
            <person name="Anantharaman K."/>
            <person name="Brown C.T."/>
            <person name="Hug L.A."/>
            <person name="Sharon I."/>
            <person name="Castelle C.J."/>
            <person name="Probst A.J."/>
            <person name="Thomas B.C."/>
            <person name="Singh A."/>
            <person name="Wilkins M.J."/>
            <person name="Karaoz U."/>
            <person name="Brodie E.L."/>
            <person name="Williams K.H."/>
            <person name="Hubbard S.S."/>
            <person name="Banfield J.F."/>
        </authorList>
    </citation>
    <scope>NUCLEOTIDE SEQUENCE [LARGE SCALE GENOMIC DNA]</scope>
    <source>
        <strain evidence="4">RIFCSPLOWO2_12_FULL_64_10</strain>
    </source>
</reference>
<feature type="domain" description="UPF0033" evidence="2">
    <location>
        <begin position="7"/>
        <end position="31"/>
    </location>
</feature>
<dbReference type="CDD" id="cd00291">
    <property type="entry name" value="SirA_YedF_YeeD"/>
    <property type="match status" value="1"/>
</dbReference>
<dbReference type="PROSITE" id="PS01148">
    <property type="entry name" value="UPF0033"/>
    <property type="match status" value="1"/>
</dbReference>
<dbReference type="EMBL" id="MFKF01000392">
    <property type="protein sequence ID" value="OGG44924.1"/>
    <property type="molecule type" value="Genomic_DNA"/>
</dbReference>
<proteinExistence type="inferred from homology"/>
<sequence length="76" mass="8283">MTADATVDARGTLCPVPIIWAAEKMRSLQPGEVLEVLATDVAVLEDLPAWCSATGHAFLGFETELPVYRGYARHRP</sequence>
<gene>
    <name evidence="3" type="ORF">A3F84_11230</name>
</gene>
<evidence type="ECO:0000259" key="2">
    <source>
        <dbReference type="PROSITE" id="PS01148"/>
    </source>
</evidence>
<protein>
    <recommendedName>
        <fullName evidence="2">UPF0033 domain-containing protein</fullName>
    </recommendedName>
</protein>
<evidence type="ECO:0000256" key="1">
    <source>
        <dbReference type="ARBA" id="ARBA00008984"/>
    </source>
</evidence>
<dbReference type="SUPFAM" id="SSF64307">
    <property type="entry name" value="SirA-like"/>
    <property type="match status" value="1"/>
</dbReference>
<dbReference type="Pfam" id="PF01206">
    <property type="entry name" value="TusA"/>
    <property type="match status" value="1"/>
</dbReference>
<dbReference type="InterPro" id="IPR001455">
    <property type="entry name" value="TusA-like"/>
</dbReference>
<dbReference type="InterPro" id="IPR036868">
    <property type="entry name" value="TusA-like_sf"/>
</dbReference>
<accession>A0A1F6C709</accession>
<evidence type="ECO:0000313" key="4">
    <source>
        <dbReference type="Proteomes" id="UP000178606"/>
    </source>
</evidence>
<dbReference type="PANTHER" id="PTHR33279">
    <property type="entry name" value="SULFUR CARRIER PROTEIN YEDF-RELATED"/>
    <property type="match status" value="1"/>
</dbReference>
<organism evidence="3 4">
    <name type="scientific">Handelsmanbacteria sp. (strain RIFCSPLOWO2_12_FULL_64_10)</name>
    <dbReference type="NCBI Taxonomy" id="1817868"/>
    <lineage>
        <taxon>Bacteria</taxon>
        <taxon>Candidatus Handelsmaniibacteriota</taxon>
    </lineage>
</organism>
<dbReference type="PANTHER" id="PTHR33279:SF6">
    <property type="entry name" value="SULFUR CARRIER PROTEIN YEDF-RELATED"/>
    <property type="match status" value="1"/>
</dbReference>